<gene>
    <name evidence="1" type="ORF">LCGC14_2261170</name>
</gene>
<evidence type="ECO:0000313" key="1">
    <source>
        <dbReference type="EMBL" id="KKL54862.1"/>
    </source>
</evidence>
<dbReference type="AlphaFoldDB" id="A0A0F9FUQ4"/>
<comment type="caution">
    <text evidence="1">The sequence shown here is derived from an EMBL/GenBank/DDBJ whole genome shotgun (WGS) entry which is preliminary data.</text>
</comment>
<reference evidence="1" key="1">
    <citation type="journal article" date="2015" name="Nature">
        <title>Complex archaea that bridge the gap between prokaryotes and eukaryotes.</title>
        <authorList>
            <person name="Spang A."/>
            <person name="Saw J.H."/>
            <person name="Jorgensen S.L."/>
            <person name="Zaremba-Niedzwiedzka K."/>
            <person name="Martijn J."/>
            <person name="Lind A.E."/>
            <person name="van Eijk R."/>
            <person name="Schleper C."/>
            <person name="Guy L."/>
            <person name="Ettema T.J."/>
        </authorList>
    </citation>
    <scope>NUCLEOTIDE SEQUENCE</scope>
</reference>
<accession>A0A0F9FUQ4</accession>
<organism evidence="1">
    <name type="scientific">marine sediment metagenome</name>
    <dbReference type="NCBI Taxonomy" id="412755"/>
    <lineage>
        <taxon>unclassified sequences</taxon>
        <taxon>metagenomes</taxon>
        <taxon>ecological metagenomes</taxon>
    </lineage>
</organism>
<protein>
    <submittedName>
        <fullName evidence="1">Uncharacterized protein</fullName>
    </submittedName>
</protein>
<sequence>MTVFTAPFEAIAISVAQDVWELLPDATTRIRILEIELAQYSDPFLHVDASAEEIELIPISFIRGHTVSGSGGGTITPANVNSYGRAAATAVERNNTTVAITSGELLFAGVWHNQAGFIWRPPEDVARDPFRRHIVIAPEERFVVRIGAPADELTCNGTIMFEEIGKSPVS</sequence>
<name>A0A0F9FUQ4_9ZZZZ</name>
<proteinExistence type="predicted"/>
<dbReference type="EMBL" id="LAZR01031048">
    <property type="protein sequence ID" value="KKL54862.1"/>
    <property type="molecule type" value="Genomic_DNA"/>
</dbReference>